<reference evidence="1 2" key="1">
    <citation type="submission" date="2015-09" db="EMBL/GenBank/DDBJ databases">
        <title>Draft Genome Sequence of the Strain BR 3267 (Bradyrhizobium yuanmingense) recommended as inoculant for cowpea in Brazil.</title>
        <authorList>
            <person name="Simoes-Araujo J.L."/>
            <person name="Zilli J.E."/>
        </authorList>
    </citation>
    <scope>NUCLEOTIDE SEQUENCE [LARGE SCALE GENOMIC DNA]</scope>
    <source>
        <strain evidence="1 2">BR3267</strain>
    </source>
</reference>
<organism evidence="1 2">
    <name type="scientific">Bradyrhizobium yuanmingense</name>
    <dbReference type="NCBI Taxonomy" id="108015"/>
    <lineage>
        <taxon>Bacteria</taxon>
        <taxon>Pseudomonadati</taxon>
        <taxon>Pseudomonadota</taxon>
        <taxon>Alphaproteobacteria</taxon>
        <taxon>Hyphomicrobiales</taxon>
        <taxon>Nitrobacteraceae</taxon>
        <taxon>Bradyrhizobium</taxon>
    </lineage>
</organism>
<gene>
    <name evidence="1" type="ORF">AOQ72_33825</name>
</gene>
<name>A0A0R3BZ68_9BRAD</name>
<evidence type="ECO:0000313" key="1">
    <source>
        <dbReference type="EMBL" id="KRP90761.1"/>
    </source>
</evidence>
<sequence length="72" mass="8426">MMIAMVTSMHYRRRHCEELLRRSNPESLNRAVWIASLPRLDESEPELTRLASEITGPRGKHAWLLFQHAQLS</sequence>
<dbReference type="AlphaFoldDB" id="A0A0R3BZ68"/>
<evidence type="ECO:0000313" key="2">
    <source>
        <dbReference type="Proteomes" id="UP000051380"/>
    </source>
</evidence>
<dbReference type="Proteomes" id="UP000051380">
    <property type="component" value="Unassembled WGS sequence"/>
</dbReference>
<dbReference type="RefSeq" id="WP_057029570.1">
    <property type="nucleotide sequence ID" value="NZ_LJYF01000034.1"/>
</dbReference>
<proteinExistence type="predicted"/>
<comment type="caution">
    <text evidence="1">The sequence shown here is derived from an EMBL/GenBank/DDBJ whole genome shotgun (WGS) entry which is preliminary data.</text>
</comment>
<dbReference type="EMBL" id="LJYF01000034">
    <property type="protein sequence ID" value="KRP90761.1"/>
    <property type="molecule type" value="Genomic_DNA"/>
</dbReference>
<protein>
    <submittedName>
        <fullName evidence="1">Uncharacterized protein</fullName>
    </submittedName>
</protein>
<accession>A0A0R3BZ68</accession>